<sequence length="65" mass="7841">MRSFPVQLIHRAKARKDKCHICQCEYETTDKILTLPCKHFFHPDCIKGWFKENRTCPVCRFEVEK</sequence>
<dbReference type="GO" id="GO:0005634">
    <property type="term" value="C:nucleus"/>
    <property type="evidence" value="ECO:0007669"/>
    <property type="project" value="TreeGrafter"/>
</dbReference>
<proteinExistence type="predicted"/>
<dbReference type="eggNOG" id="KOG0800">
    <property type="taxonomic scope" value="Eukaryota"/>
</dbReference>
<reference evidence="6 8" key="1">
    <citation type="journal article" date="2012" name="Nature">
        <title>Algal genomes reveal evolutionary mosaicism and the fate of nucleomorphs.</title>
        <authorList>
            <consortium name="DOE Joint Genome Institute"/>
            <person name="Curtis B.A."/>
            <person name="Tanifuji G."/>
            <person name="Burki F."/>
            <person name="Gruber A."/>
            <person name="Irimia M."/>
            <person name="Maruyama S."/>
            <person name="Arias M.C."/>
            <person name="Ball S.G."/>
            <person name="Gile G.H."/>
            <person name="Hirakawa Y."/>
            <person name="Hopkins J.F."/>
            <person name="Kuo A."/>
            <person name="Rensing S.A."/>
            <person name="Schmutz J."/>
            <person name="Symeonidi A."/>
            <person name="Elias M."/>
            <person name="Eveleigh R.J."/>
            <person name="Herman E.K."/>
            <person name="Klute M.J."/>
            <person name="Nakayama T."/>
            <person name="Obornik M."/>
            <person name="Reyes-Prieto A."/>
            <person name="Armbrust E.V."/>
            <person name="Aves S.J."/>
            <person name="Beiko R.G."/>
            <person name="Coutinho P."/>
            <person name="Dacks J.B."/>
            <person name="Durnford D.G."/>
            <person name="Fast N.M."/>
            <person name="Green B.R."/>
            <person name="Grisdale C.J."/>
            <person name="Hempel F."/>
            <person name="Henrissat B."/>
            <person name="Hoppner M.P."/>
            <person name="Ishida K."/>
            <person name="Kim E."/>
            <person name="Koreny L."/>
            <person name="Kroth P.G."/>
            <person name="Liu Y."/>
            <person name="Malik S.B."/>
            <person name="Maier U.G."/>
            <person name="McRose D."/>
            <person name="Mock T."/>
            <person name="Neilson J.A."/>
            <person name="Onodera N.T."/>
            <person name="Poole A.M."/>
            <person name="Pritham E.J."/>
            <person name="Richards T.A."/>
            <person name="Rocap G."/>
            <person name="Roy S.W."/>
            <person name="Sarai C."/>
            <person name="Schaack S."/>
            <person name="Shirato S."/>
            <person name="Slamovits C.H."/>
            <person name="Spencer D.F."/>
            <person name="Suzuki S."/>
            <person name="Worden A.Z."/>
            <person name="Zauner S."/>
            <person name="Barry K."/>
            <person name="Bell C."/>
            <person name="Bharti A.K."/>
            <person name="Crow J.A."/>
            <person name="Grimwood J."/>
            <person name="Kramer R."/>
            <person name="Lindquist E."/>
            <person name="Lucas S."/>
            <person name="Salamov A."/>
            <person name="McFadden G.I."/>
            <person name="Lane C.E."/>
            <person name="Keeling P.J."/>
            <person name="Gray M.W."/>
            <person name="Grigoriev I.V."/>
            <person name="Archibald J.M."/>
        </authorList>
    </citation>
    <scope>NUCLEOTIDE SEQUENCE</scope>
    <source>
        <strain evidence="6 8">CCMP2712</strain>
    </source>
</reference>
<keyword evidence="8" id="KW-1185">Reference proteome</keyword>
<dbReference type="STRING" id="905079.L1IHW7"/>
<gene>
    <name evidence="6" type="ORF">GUITHDRAFT_79449</name>
</gene>
<keyword evidence="1" id="KW-0479">Metal-binding</keyword>
<dbReference type="OrthoDB" id="8062037at2759"/>
<dbReference type="GeneID" id="17292521"/>
<dbReference type="InterPro" id="IPR051834">
    <property type="entry name" value="RING_finger_E3_ligase"/>
</dbReference>
<evidence type="ECO:0000313" key="6">
    <source>
        <dbReference type="EMBL" id="EKX35806.1"/>
    </source>
</evidence>
<dbReference type="Gene3D" id="3.30.40.10">
    <property type="entry name" value="Zinc/RING finger domain, C3HC4 (zinc finger)"/>
    <property type="match status" value="1"/>
</dbReference>
<dbReference type="GO" id="GO:0008270">
    <property type="term" value="F:zinc ion binding"/>
    <property type="evidence" value="ECO:0007669"/>
    <property type="project" value="UniProtKB-KW"/>
</dbReference>
<dbReference type="GO" id="GO:0061630">
    <property type="term" value="F:ubiquitin protein ligase activity"/>
    <property type="evidence" value="ECO:0007669"/>
    <property type="project" value="TreeGrafter"/>
</dbReference>
<dbReference type="InterPro" id="IPR001841">
    <property type="entry name" value="Znf_RING"/>
</dbReference>
<dbReference type="InterPro" id="IPR011016">
    <property type="entry name" value="Znf_RING-CH"/>
</dbReference>
<evidence type="ECO:0000259" key="5">
    <source>
        <dbReference type="PROSITE" id="PS50089"/>
    </source>
</evidence>
<feature type="domain" description="RING-type" evidence="5">
    <location>
        <begin position="19"/>
        <end position="60"/>
    </location>
</feature>
<protein>
    <recommendedName>
        <fullName evidence="5">RING-type domain-containing protein</fullName>
    </recommendedName>
</protein>
<reference evidence="7" key="3">
    <citation type="submission" date="2015-06" db="UniProtKB">
        <authorList>
            <consortium name="EnsemblProtists"/>
        </authorList>
    </citation>
    <scope>IDENTIFICATION</scope>
</reference>
<keyword evidence="3" id="KW-0862">Zinc</keyword>
<evidence type="ECO:0000256" key="2">
    <source>
        <dbReference type="ARBA" id="ARBA00022771"/>
    </source>
</evidence>
<evidence type="ECO:0000256" key="4">
    <source>
        <dbReference type="PROSITE-ProRule" id="PRU00175"/>
    </source>
</evidence>
<dbReference type="PANTHER" id="PTHR45931">
    <property type="entry name" value="SI:CH211-59O9.10"/>
    <property type="match status" value="1"/>
</dbReference>
<dbReference type="Pfam" id="PF13639">
    <property type="entry name" value="zf-RING_2"/>
    <property type="match status" value="1"/>
</dbReference>
<accession>L1IHW7</accession>
<name>L1IHW7_GUITC</name>
<dbReference type="SMART" id="SM00744">
    <property type="entry name" value="RINGv"/>
    <property type="match status" value="1"/>
</dbReference>
<evidence type="ECO:0000256" key="3">
    <source>
        <dbReference type="ARBA" id="ARBA00022833"/>
    </source>
</evidence>
<dbReference type="PROSITE" id="PS50089">
    <property type="entry name" value="ZF_RING_2"/>
    <property type="match status" value="1"/>
</dbReference>
<dbReference type="InterPro" id="IPR013083">
    <property type="entry name" value="Znf_RING/FYVE/PHD"/>
</dbReference>
<dbReference type="PANTHER" id="PTHR45931:SF3">
    <property type="entry name" value="RING ZINC FINGER-CONTAINING PROTEIN"/>
    <property type="match status" value="1"/>
</dbReference>
<evidence type="ECO:0000256" key="1">
    <source>
        <dbReference type="ARBA" id="ARBA00022723"/>
    </source>
</evidence>
<dbReference type="Proteomes" id="UP000011087">
    <property type="component" value="Unassembled WGS sequence"/>
</dbReference>
<dbReference type="SMART" id="SM00184">
    <property type="entry name" value="RING"/>
    <property type="match status" value="1"/>
</dbReference>
<keyword evidence="2 4" id="KW-0863">Zinc-finger</keyword>
<dbReference type="EMBL" id="JH993084">
    <property type="protein sequence ID" value="EKX35806.1"/>
    <property type="molecule type" value="Genomic_DNA"/>
</dbReference>
<dbReference type="RefSeq" id="XP_005822786.1">
    <property type="nucleotide sequence ID" value="XM_005822729.1"/>
</dbReference>
<dbReference type="EnsemblProtists" id="EKX35806">
    <property type="protein sequence ID" value="EKX35806"/>
    <property type="gene ID" value="GUITHDRAFT_79449"/>
</dbReference>
<dbReference type="PaxDb" id="55529-EKX35806"/>
<dbReference type="KEGG" id="gtt:GUITHDRAFT_79449"/>
<organism evidence="6">
    <name type="scientific">Guillardia theta (strain CCMP2712)</name>
    <name type="common">Cryptophyte</name>
    <dbReference type="NCBI Taxonomy" id="905079"/>
    <lineage>
        <taxon>Eukaryota</taxon>
        <taxon>Cryptophyceae</taxon>
        <taxon>Pyrenomonadales</taxon>
        <taxon>Geminigeraceae</taxon>
        <taxon>Guillardia</taxon>
    </lineage>
</organism>
<evidence type="ECO:0000313" key="7">
    <source>
        <dbReference type="EnsemblProtists" id="EKX35806"/>
    </source>
</evidence>
<reference evidence="8" key="2">
    <citation type="submission" date="2012-11" db="EMBL/GenBank/DDBJ databases">
        <authorList>
            <person name="Kuo A."/>
            <person name="Curtis B.A."/>
            <person name="Tanifuji G."/>
            <person name="Burki F."/>
            <person name="Gruber A."/>
            <person name="Irimia M."/>
            <person name="Maruyama S."/>
            <person name="Arias M.C."/>
            <person name="Ball S.G."/>
            <person name="Gile G.H."/>
            <person name="Hirakawa Y."/>
            <person name="Hopkins J.F."/>
            <person name="Rensing S.A."/>
            <person name="Schmutz J."/>
            <person name="Symeonidi A."/>
            <person name="Elias M."/>
            <person name="Eveleigh R.J."/>
            <person name="Herman E.K."/>
            <person name="Klute M.J."/>
            <person name="Nakayama T."/>
            <person name="Obornik M."/>
            <person name="Reyes-Prieto A."/>
            <person name="Armbrust E.V."/>
            <person name="Aves S.J."/>
            <person name="Beiko R.G."/>
            <person name="Coutinho P."/>
            <person name="Dacks J.B."/>
            <person name="Durnford D.G."/>
            <person name="Fast N.M."/>
            <person name="Green B.R."/>
            <person name="Grisdale C."/>
            <person name="Hempe F."/>
            <person name="Henrissat B."/>
            <person name="Hoppner M.P."/>
            <person name="Ishida K.-I."/>
            <person name="Kim E."/>
            <person name="Koreny L."/>
            <person name="Kroth P.G."/>
            <person name="Liu Y."/>
            <person name="Malik S.-B."/>
            <person name="Maier U.G."/>
            <person name="McRose D."/>
            <person name="Mock T."/>
            <person name="Neilson J.A."/>
            <person name="Onodera N.T."/>
            <person name="Poole A.M."/>
            <person name="Pritham E.J."/>
            <person name="Richards T.A."/>
            <person name="Rocap G."/>
            <person name="Roy S.W."/>
            <person name="Sarai C."/>
            <person name="Schaack S."/>
            <person name="Shirato S."/>
            <person name="Slamovits C.H."/>
            <person name="Spencer D.F."/>
            <person name="Suzuki S."/>
            <person name="Worden A.Z."/>
            <person name="Zauner S."/>
            <person name="Barry K."/>
            <person name="Bell C."/>
            <person name="Bharti A.K."/>
            <person name="Crow J.A."/>
            <person name="Grimwood J."/>
            <person name="Kramer R."/>
            <person name="Lindquist E."/>
            <person name="Lucas S."/>
            <person name="Salamov A."/>
            <person name="McFadden G.I."/>
            <person name="Lane C.E."/>
            <person name="Keeling P.J."/>
            <person name="Gray M.W."/>
            <person name="Grigoriev I.V."/>
            <person name="Archibald J.M."/>
        </authorList>
    </citation>
    <scope>NUCLEOTIDE SEQUENCE</scope>
    <source>
        <strain evidence="8">CCMP2712</strain>
    </source>
</reference>
<dbReference type="SUPFAM" id="SSF57850">
    <property type="entry name" value="RING/U-box"/>
    <property type="match status" value="1"/>
</dbReference>
<dbReference type="HOGENOM" id="CLU_013137_21_5_1"/>
<evidence type="ECO:0000313" key="8">
    <source>
        <dbReference type="Proteomes" id="UP000011087"/>
    </source>
</evidence>
<dbReference type="AlphaFoldDB" id="L1IHW7"/>
<dbReference type="GO" id="GO:0006511">
    <property type="term" value="P:ubiquitin-dependent protein catabolic process"/>
    <property type="evidence" value="ECO:0007669"/>
    <property type="project" value="TreeGrafter"/>
</dbReference>